<evidence type="ECO:0000259" key="24">
    <source>
        <dbReference type="Pfam" id="PF12777"/>
    </source>
</evidence>
<dbReference type="FunFam" id="1.20.58.1120:FF:000001">
    <property type="entry name" value="dynein heavy chain 2, axonemal"/>
    <property type="match status" value="1"/>
</dbReference>
<dbReference type="InterPro" id="IPR041658">
    <property type="entry name" value="AAA_lid_11"/>
</dbReference>
<proteinExistence type="inferred from homology"/>
<keyword evidence="6" id="KW-0547">Nucleotide-binding</keyword>
<dbReference type="InterPro" id="IPR043157">
    <property type="entry name" value="Dynein_AAA1S"/>
</dbReference>
<dbReference type="FunFam" id="3.40.50.300:FF:000063">
    <property type="entry name" value="dynein heavy chain 6, axonemal"/>
    <property type="match status" value="1"/>
</dbReference>
<feature type="domain" description="Dynein heavy chain hydrolytic ATP-binding dynein motor region" evidence="23">
    <location>
        <begin position="1851"/>
        <end position="2179"/>
    </location>
</feature>
<comment type="similarity">
    <text evidence="2">Belongs to the dynein heavy chain family.</text>
</comment>
<dbReference type="Gene3D" id="3.10.490.20">
    <property type="match status" value="1"/>
</dbReference>
<feature type="domain" description="Dynein heavy chain ATP-binding dynein motor region" evidence="26">
    <location>
        <begin position="3458"/>
        <end position="3678"/>
    </location>
</feature>
<dbReference type="Gene3D" id="1.10.472.130">
    <property type="match status" value="1"/>
</dbReference>
<dbReference type="Pfam" id="PF18199">
    <property type="entry name" value="Dynein_C"/>
    <property type="match status" value="1"/>
</dbReference>
<organism evidence="31 32">
    <name type="scientific">[Myrmecia] bisecta</name>
    <dbReference type="NCBI Taxonomy" id="41462"/>
    <lineage>
        <taxon>Eukaryota</taxon>
        <taxon>Viridiplantae</taxon>
        <taxon>Chlorophyta</taxon>
        <taxon>core chlorophytes</taxon>
        <taxon>Trebouxiophyceae</taxon>
        <taxon>Trebouxiales</taxon>
        <taxon>Trebouxiaceae</taxon>
        <taxon>Myrmecia</taxon>
    </lineage>
</organism>
<dbReference type="FunFam" id="3.40.50.300:FF:002141">
    <property type="entry name" value="Dynein heavy chain"/>
    <property type="match status" value="1"/>
</dbReference>
<dbReference type="Gene3D" id="1.10.8.710">
    <property type="match status" value="1"/>
</dbReference>
<dbReference type="Gene3D" id="3.20.180.20">
    <property type="entry name" value="Dynein heavy chain, N-terminal domain 2"/>
    <property type="match status" value="1"/>
</dbReference>
<evidence type="ECO:0000256" key="16">
    <source>
        <dbReference type="ARBA" id="ARBA00058146"/>
    </source>
</evidence>
<dbReference type="Pfam" id="PF12781">
    <property type="entry name" value="AAA_9"/>
    <property type="match status" value="1"/>
</dbReference>
<dbReference type="InterPro" id="IPR042222">
    <property type="entry name" value="Dynein_2_N"/>
</dbReference>
<evidence type="ECO:0000259" key="22">
    <source>
        <dbReference type="Pfam" id="PF08393"/>
    </source>
</evidence>
<dbReference type="Gene3D" id="1.20.1270.280">
    <property type="match status" value="1"/>
</dbReference>
<dbReference type="Pfam" id="PF08385">
    <property type="entry name" value="DHC_N1"/>
    <property type="match status" value="1"/>
</dbReference>
<dbReference type="InterPro" id="IPR027417">
    <property type="entry name" value="P-loop_NTPase"/>
</dbReference>
<feature type="coiled-coil region" evidence="18">
    <location>
        <begin position="3074"/>
        <end position="3174"/>
    </location>
</feature>
<dbReference type="Pfam" id="PF18198">
    <property type="entry name" value="AAA_lid_11"/>
    <property type="match status" value="1"/>
</dbReference>
<keyword evidence="9" id="KW-0282">Flagellum</keyword>
<comment type="subcellular location">
    <subcellularLocation>
        <location evidence="1">Cytoplasm</location>
        <location evidence="1">Cytoskeleton</location>
        <location evidence="1">Flagellum axoneme</location>
    </subcellularLocation>
</comment>
<evidence type="ECO:0000259" key="26">
    <source>
        <dbReference type="Pfam" id="PF12781"/>
    </source>
</evidence>
<keyword evidence="14" id="KW-0206">Cytoskeleton</keyword>
<comment type="caution">
    <text evidence="31">The sequence shown here is derived from an EMBL/GenBank/DDBJ whole genome shotgun (WGS) entry which is preliminary data.</text>
</comment>
<gene>
    <name evidence="31" type="ORF">WJX72_007373</name>
</gene>
<dbReference type="GO" id="GO:0036156">
    <property type="term" value="C:inner dynein arm"/>
    <property type="evidence" value="ECO:0007669"/>
    <property type="project" value="UniProtKB-ARBA"/>
</dbReference>
<dbReference type="InterPro" id="IPR035706">
    <property type="entry name" value="AAA_9"/>
</dbReference>
<feature type="domain" description="Dynein heavy chain tail" evidence="21">
    <location>
        <begin position="190"/>
        <end position="760"/>
    </location>
</feature>
<comment type="subunit">
    <text evidence="17">Consists of at least 3 heavy chains (alpha, beta and gamma), 2 intermediate chains and 8 light chains.</text>
</comment>
<feature type="domain" description="Dynein heavy chain AAA lid" evidence="29">
    <location>
        <begin position="4088"/>
        <end position="4232"/>
    </location>
</feature>
<dbReference type="Pfam" id="PF08393">
    <property type="entry name" value="DHC_N2"/>
    <property type="match status" value="1"/>
</dbReference>
<evidence type="ECO:0000313" key="32">
    <source>
        <dbReference type="Proteomes" id="UP001489004"/>
    </source>
</evidence>
<keyword evidence="3" id="KW-0963">Cytoplasm</keyword>
<evidence type="ECO:0000256" key="4">
    <source>
        <dbReference type="ARBA" id="ARBA00022701"/>
    </source>
</evidence>
<feature type="domain" description="Dynein heavy chain region D6 P-loop" evidence="20">
    <location>
        <begin position="3935"/>
        <end position="4055"/>
    </location>
</feature>
<dbReference type="Gene3D" id="1.10.8.1220">
    <property type="match status" value="1"/>
</dbReference>
<dbReference type="Pfam" id="PF12774">
    <property type="entry name" value="AAA_6"/>
    <property type="match status" value="1"/>
</dbReference>
<keyword evidence="8" id="KW-0067">ATP-binding</keyword>
<dbReference type="InterPro" id="IPR041466">
    <property type="entry name" value="Dynein_AAA5_ext"/>
</dbReference>
<feature type="domain" description="Dynein heavy chain AAA 5 extension" evidence="27">
    <location>
        <begin position="2335"/>
        <end position="2457"/>
    </location>
</feature>
<dbReference type="GO" id="GO:0005524">
    <property type="term" value="F:ATP binding"/>
    <property type="evidence" value="ECO:0007669"/>
    <property type="project" value="UniProtKB-KW"/>
</dbReference>
<evidence type="ECO:0000313" key="31">
    <source>
        <dbReference type="EMBL" id="KAK9808984.1"/>
    </source>
</evidence>
<feature type="domain" description="Dynein heavy chain AAA module D4" evidence="25">
    <location>
        <begin position="2817"/>
        <end position="3076"/>
    </location>
</feature>
<dbReference type="Gene3D" id="1.20.58.1120">
    <property type="match status" value="1"/>
</dbReference>
<evidence type="ECO:0000256" key="3">
    <source>
        <dbReference type="ARBA" id="ARBA00022490"/>
    </source>
</evidence>
<dbReference type="FunFam" id="1.20.920.30:FF:000003">
    <property type="entry name" value="Dynein axonemal heavy chain 17"/>
    <property type="match status" value="1"/>
</dbReference>
<dbReference type="Proteomes" id="UP001489004">
    <property type="component" value="Unassembled WGS sequence"/>
</dbReference>
<keyword evidence="11 18" id="KW-0175">Coiled coil</keyword>
<dbReference type="InterPro" id="IPR042228">
    <property type="entry name" value="Dynein_linker_3"/>
</dbReference>
<keyword evidence="4" id="KW-0493">Microtubule</keyword>
<evidence type="ECO:0000256" key="10">
    <source>
        <dbReference type="ARBA" id="ARBA00023017"/>
    </source>
</evidence>
<name>A0AAW1PLN8_9CHLO</name>
<dbReference type="Gene3D" id="1.20.920.20">
    <property type="match status" value="1"/>
</dbReference>
<dbReference type="InterPro" id="IPR013602">
    <property type="entry name" value="Dynein_heavy_linker"/>
</dbReference>
<dbReference type="FunFam" id="1.20.140.100:FF:000001">
    <property type="entry name" value="dynein heavy chain 17, axonemal"/>
    <property type="match status" value="1"/>
</dbReference>
<evidence type="ECO:0000256" key="13">
    <source>
        <dbReference type="ARBA" id="ARBA00023175"/>
    </source>
</evidence>
<evidence type="ECO:0000259" key="29">
    <source>
        <dbReference type="Pfam" id="PF18198"/>
    </source>
</evidence>
<keyword evidence="13" id="KW-0505">Motor protein</keyword>
<dbReference type="FunFam" id="1.10.8.720:FF:000002">
    <property type="entry name" value="Dynein heavy chain 9, axonemal"/>
    <property type="match status" value="1"/>
</dbReference>
<dbReference type="PANTHER" id="PTHR45703:SF8">
    <property type="entry name" value="DYNEINS HEAVY CHAIN"/>
    <property type="match status" value="1"/>
</dbReference>
<dbReference type="InterPro" id="IPR035699">
    <property type="entry name" value="AAA_6"/>
</dbReference>
<dbReference type="Gene3D" id="3.40.50.300">
    <property type="entry name" value="P-loop containing nucleotide triphosphate hydrolases"/>
    <property type="match status" value="5"/>
</dbReference>
<comment type="function">
    <text evidence="16">Force generating protein of eukaryotic cilia and flagella. Produces force towards the minus ends of microtubules. Dynein has ATPase activity; the force-producing power stroke is thought to occur on release of ADP.</text>
</comment>
<dbReference type="InterPro" id="IPR024743">
    <property type="entry name" value="Dynein_HC_stalk"/>
</dbReference>
<evidence type="ECO:0000259" key="30">
    <source>
        <dbReference type="Pfam" id="PF18199"/>
    </source>
</evidence>
<dbReference type="FunFam" id="1.10.287.2620:FF:000002">
    <property type="entry name" value="Dynein heavy chain 2, axonemal"/>
    <property type="match status" value="1"/>
</dbReference>
<evidence type="ECO:0000259" key="21">
    <source>
        <dbReference type="Pfam" id="PF08385"/>
    </source>
</evidence>
<evidence type="ECO:0000256" key="19">
    <source>
        <dbReference type="SAM" id="MobiDB-lite"/>
    </source>
</evidence>
<dbReference type="FunFam" id="1.20.1270.280:FF:000003">
    <property type="entry name" value="Dynein axonemal heavy chain 17"/>
    <property type="match status" value="1"/>
</dbReference>
<dbReference type="GO" id="GO:0051959">
    <property type="term" value="F:dynein light intermediate chain binding"/>
    <property type="evidence" value="ECO:0007669"/>
    <property type="project" value="InterPro"/>
</dbReference>
<feature type="domain" description="Dynein heavy chain C-terminal" evidence="30">
    <location>
        <begin position="4239"/>
        <end position="4531"/>
    </location>
</feature>
<feature type="coiled-coil region" evidence="18">
    <location>
        <begin position="3312"/>
        <end position="3360"/>
    </location>
</feature>
<dbReference type="Pfam" id="PF03028">
    <property type="entry name" value="Dynein_heavy"/>
    <property type="match status" value="1"/>
</dbReference>
<keyword evidence="7" id="KW-0970">Cilium biogenesis/degradation</keyword>
<dbReference type="Gene3D" id="1.20.920.30">
    <property type="match status" value="1"/>
</dbReference>
<dbReference type="Pfam" id="PF12775">
    <property type="entry name" value="AAA_7"/>
    <property type="match status" value="1"/>
</dbReference>
<reference evidence="31 32" key="1">
    <citation type="journal article" date="2024" name="Nat. Commun.">
        <title>Phylogenomics reveals the evolutionary origins of lichenization in chlorophyte algae.</title>
        <authorList>
            <person name="Puginier C."/>
            <person name="Libourel C."/>
            <person name="Otte J."/>
            <person name="Skaloud P."/>
            <person name="Haon M."/>
            <person name="Grisel S."/>
            <person name="Petersen M."/>
            <person name="Berrin J.G."/>
            <person name="Delaux P.M."/>
            <person name="Dal Grande F."/>
            <person name="Keller J."/>
        </authorList>
    </citation>
    <scope>NUCLEOTIDE SEQUENCE [LARGE SCALE GENOMIC DNA]</scope>
    <source>
        <strain evidence="31 32">SAG 2043</strain>
    </source>
</reference>
<dbReference type="FunFam" id="3.40.50.300:FF:000049">
    <property type="entry name" value="Dynein, axonemal, heavy chain 5"/>
    <property type="match status" value="1"/>
</dbReference>
<dbReference type="GO" id="GO:0045505">
    <property type="term" value="F:dynein intermediate chain binding"/>
    <property type="evidence" value="ECO:0007669"/>
    <property type="project" value="InterPro"/>
</dbReference>
<dbReference type="FunFam" id="3.10.490.20:FF:000009">
    <property type="entry name" value="Dynein heavy chain 4"/>
    <property type="match status" value="1"/>
</dbReference>
<dbReference type="Gene3D" id="6.10.140.1060">
    <property type="match status" value="1"/>
</dbReference>
<dbReference type="Gene3D" id="1.20.140.100">
    <property type="entry name" value="Dynein heavy chain, N-terminal domain 2"/>
    <property type="match status" value="1"/>
</dbReference>
<dbReference type="InterPro" id="IPR004273">
    <property type="entry name" value="Dynein_heavy_D6_P-loop"/>
</dbReference>
<feature type="coiled-coil region" evidence="18">
    <location>
        <begin position="3626"/>
        <end position="3685"/>
    </location>
</feature>
<keyword evidence="10" id="KW-0243">Dynein</keyword>
<evidence type="ECO:0000259" key="20">
    <source>
        <dbReference type="Pfam" id="PF03028"/>
    </source>
</evidence>
<dbReference type="Pfam" id="PF12777">
    <property type="entry name" value="MT"/>
    <property type="match status" value="1"/>
</dbReference>
<evidence type="ECO:0000256" key="17">
    <source>
        <dbReference type="ARBA" id="ARBA00065818"/>
    </source>
</evidence>
<dbReference type="SUPFAM" id="SSF52540">
    <property type="entry name" value="P-loop containing nucleoside triphosphate hydrolases"/>
    <property type="match status" value="4"/>
</dbReference>
<evidence type="ECO:0000256" key="9">
    <source>
        <dbReference type="ARBA" id="ARBA00022846"/>
    </source>
</evidence>
<dbReference type="GO" id="GO:0036159">
    <property type="term" value="P:inner dynein arm assembly"/>
    <property type="evidence" value="ECO:0007669"/>
    <property type="project" value="UniProtKB-ARBA"/>
</dbReference>
<evidence type="ECO:0000259" key="23">
    <source>
        <dbReference type="Pfam" id="PF12774"/>
    </source>
</evidence>
<dbReference type="InterPro" id="IPR042219">
    <property type="entry name" value="AAA_lid_11_sf"/>
</dbReference>
<dbReference type="GO" id="GO:0005874">
    <property type="term" value="C:microtubule"/>
    <property type="evidence" value="ECO:0007669"/>
    <property type="project" value="UniProtKB-KW"/>
</dbReference>
<protein>
    <submittedName>
        <fullName evidence="31">Uncharacterized protein</fullName>
    </submittedName>
</protein>
<evidence type="ECO:0000256" key="6">
    <source>
        <dbReference type="ARBA" id="ARBA00022741"/>
    </source>
</evidence>
<feature type="domain" description="Dynein heavy chain linker" evidence="22">
    <location>
        <begin position="1308"/>
        <end position="1716"/>
    </location>
</feature>
<dbReference type="InterPro" id="IPR013594">
    <property type="entry name" value="Dynein_heavy_tail"/>
</dbReference>
<keyword evidence="15" id="KW-0966">Cell projection</keyword>
<evidence type="ECO:0000256" key="12">
    <source>
        <dbReference type="ARBA" id="ARBA00023069"/>
    </source>
</evidence>
<evidence type="ECO:0000256" key="5">
    <source>
        <dbReference type="ARBA" id="ARBA00022737"/>
    </source>
</evidence>
<evidence type="ECO:0000256" key="18">
    <source>
        <dbReference type="SAM" id="Coils"/>
    </source>
</evidence>
<accession>A0AAW1PLN8</accession>
<dbReference type="FunFam" id="3.20.180.20:FF:000001">
    <property type="entry name" value="Dynein axonemal heavy chain 5"/>
    <property type="match status" value="1"/>
</dbReference>
<evidence type="ECO:0000259" key="28">
    <source>
        <dbReference type="Pfam" id="PF17857"/>
    </source>
</evidence>
<dbReference type="InterPro" id="IPR041589">
    <property type="entry name" value="DNAH3_AAA_lid_1"/>
</dbReference>
<dbReference type="Pfam" id="PF17857">
    <property type="entry name" value="AAA_lid_1"/>
    <property type="match status" value="1"/>
</dbReference>
<dbReference type="Gene3D" id="1.10.8.720">
    <property type="entry name" value="Region D6 of dynein motor"/>
    <property type="match status" value="1"/>
</dbReference>
<keyword evidence="5" id="KW-0677">Repeat</keyword>
<dbReference type="Pfam" id="PF17852">
    <property type="entry name" value="Dynein_AAA_lid"/>
    <property type="match status" value="1"/>
</dbReference>
<evidence type="ECO:0000256" key="11">
    <source>
        <dbReference type="ARBA" id="ARBA00023054"/>
    </source>
</evidence>
<evidence type="ECO:0000259" key="25">
    <source>
        <dbReference type="Pfam" id="PF12780"/>
    </source>
</evidence>
<dbReference type="EMBL" id="JALJOR010000011">
    <property type="protein sequence ID" value="KAK9808984.1"/>
    <property type="molecule type" value="Genomic_DNA"/>
</dbReference>
<dbReference type="InterPro" id="IPR024317">
    <property type="entry name" value="Dynein_heavy_chain_D4_dom"/>
</dbReference>
<evidence type="ECO:0000256" key="15">
    <source>
        <dbReference type="ARBA" id="ARBA00023273"/>
    </source>
</evidence>
<sequence>MGAEDEPSAPKGADIRYNWLGERVCSSLKLKEDSWQRLLASEFRGQVVNFAEDAETARLLVFLDGKELSATIKPPSKFKKKTVYFVKVHKTPLTNDNINTVVTYGDFGESPLEQLSVVSQEVILPLLSNHANQTGWPEVVAKEVTDNLHKFIANVYVTIGQTKGQTLLPLPPSDPAAPAPEDPIKDKDKIHILESAVVTWTRQIKNVLKADPEAALKEAGVYPGPLTELDFWTERAANLNSIHQQLAGERIRKVVTVLELAKSTYFPAFNRLFKDVNLAMEEANDNVKFLKPLRKYLEKMNCSDDFTALVDLFKPAMHTLLLIWKHSGHYNTAARVVTLLRETCNDLIMQACKFIPGAELMQMEPSEAVEKLRLTLKILGTFKSYYFEYKAKSAAETPANPWKFQNSAIFLRLDAFLERCHDVLDLSQTALQFHKLERVEIGGTKGKTLTTSVKQIYADFQAAVEKFQKLAYDAMNVDAKEFDDDFYAFRCVIKELERRLGSIIVQAFDDCTTVSSIFKLLDSFEGLLEREIIAADLERKHLDLVRSYGLDLREVTDMFHAHRQSPTLSKNAAPHSGAVAWVRGLKERIAGPMEKLRGVNKLVLETEEAKEIQRLYDTLTAAMDEYEKGVVDDWCKLISETSDQKLKQPLLWQEAGGEQALLHVNFDPGLVRLLREVRYFLLLPNLPVDIPASALKIYERAEMFRQQIGNLDLIVGIYNNVLKTMIPVEKPLIQQKLDAVDAALKKGLQVLNWNSHHIDDHILEVMNLVKDVNETLTTVKGNVKRTSETLKDWSLNLMFERKEGKVYTFEELNASFKELINARHAAITDGGKDITKLLSNSNRTLKVSKGAGSWKAYVDYIGQIVVDGLAHCIIASVEHLFQQIDPESMVKNEIAPLLEIGLELAAPDIVWNPELGANTANTGVRDMFNAWLKSFLDIATLIKRLDTGEGNYAKELEEDFYVYDAISQVQAVILSNEVKCDAFKQQYARFEYLWKKDLQATLQEFLAAEGKLNEDGSRDDPVLEKFEAEIAKYKAVQEEIQGLPTSATIGYIKIDAKPIKQALSTWVTKWIYLYTHYLQNKVVGNMEELYRFMSASNSTLDKKVGNERPAAAEGEAEPPATPDAAPEAEEGGGDAEKQAEETRQSLYAIMSCMRDIRKRSDKTDNMFDPLRETVAVLTKFGITMSDTVLKQLEEGPIAWKSLKKKMFQRREALAPLQQAEAIEIRRKSDAFGDKVEDFRKFFQHKAPFAVAGPELKLEHVKPAYAMLDAFHHGKVESYMSVSKIMADSEQLRECQDLFELYVSDYIMLTRCKEELGYLKSLWDMVATVMYTFTDWYATLWDKIDVDFLVEETKKLAKDIKTLNKACRNYEVYRLLEEALKAMLTSLPLVSDLHHPAMRERHWKQLMKATGKQFVMDDKFALGDLLKLELHNYVDACSEIVDRAQKELIIEKALKKIEETWAAHNLTFSAYQDTETVQMTIEEVITESLETDNLQLQNMSGGKYVQGNPAFLEKVTAWQRKLGTVDVVLNTWADVQKKWQALESIFVGSADIRVQLPEDSKRFDAVNADFQDLMRSAPEVTNVVEACNLEGRQERLDALLGQLEMCEKALQDYLETKRVAFPRFYFVAPADLLDILSKGSNPQLIIRHLPKCFDNVHNLEFRKDDKGEPTKAAIGMYSGEGEYVAFASDCSCDGPVELWLQNVVDSMRAALSHEFKMAIPAYDEKPRTKWLFDNSVQNTVVVSRTFFTQEINEAFEELEDGNEDALKVAYDKQVAQLVDLIEIINGELSKNDRKKLITLCTIDVHARDVVQRLIDERVENMSCFQWQSQLRYYQNEKSKEAQVNICDAEIKYSYEYIGNCGCLCITPLTDRCYITLTQAQRLVLGGAPAGPAGTGKTESTKDLARGLGVQCYVFNCSDQMDYKAMGQIYKGLAQTGAWGCFDEFNRIPVAVLSVCSTQYKTVLDALRARKEKFVFEDIEISLKPTVMAFITMNPGYPGRAELPESLKALFRPVSMCVPDLALICEIMLMAEGFQMSKLLSRKFVILYKLCEDLLSKSKHYDWKLRAIKTTLYVAGGMKRAAPDLSEDKVLLRALRDFNLGKLTADDTAIFMGLLNDLFPKTVELVPRAIDYEFEAKVKEAAIELGYQPDETFCLKISQLREIFVVRWSVFLLGAAGCGKSAIWKTLMRAQQNFGEKTVYKPINPKAVTRNELYGFLHPATREWKEGLVSVTFRDMANNRTNKHQWIVLDGDIDAEWIESMNTVMDDNKMLTLASNERIPLTPSMRLLLEINHMNHCSPATVSRGGVVFVNPDDVGWKPAVDSWIEKLEASEYKVLLSTLFARYVDPTLEYCRRNFKYVVPLLPISQAMTICKILEGILPQETVRGAPPPDKKLLEYHFVFACIWAFGACMLVDKVSDYRTQFSKWWISEYKNVQFPEKGLVYDYYVDEAQCAMVPWDDKVPSFSYIPDNFSNLFVPTVETTRLTYFLDSLVANKHYVMFVGNTGTGKTAIMRDKLKNMDAENMCFSTINMNSFSDAPSLQTVLEQPLEKKSGVRFGPPGAKRLVYFVDDMNMPFVDKYDTQSAIELMRQSIDYRGWFDKVKVVLKEVTNTQYCACMNPTAGSFHITPRMQRHFATFAVQMPNVDIVKTIYVSMLDGHLGQGFDGEVAKMGGRLVDATIELHRHIMNNFLPSAVKFHYQFNLRELSNITQGLCRMTKEYFKEPAKVVRLWVHECERVLMDRMVSDTDMVKFNEFRVNVTKKYFDEVNQTEIEARPLLFNSFMTVGGDDTPIYNTVPGYEELRKTLTEKLAEYNESNAVMDLVLFQQAMEHICRITRIIALPRGNAMLVGVGGSGKQSLARLASFICGYEVFQISVSSSYGVNDFKENLLALYTKAGVKGTPITFLMTDNQIVNEKFLVYINDLLSTGYIADLCTPEDKETFCNAVRGEVKQAGLMDTTDNLWDFFIDKVRKFLHIVLCFSPVGDKFRIRARQFPALVNCTAFDWFHTWPAEALVSVAARFLVDIPALAEDVRENIAYHMAFAHQSVADASQRYLESVRRYNYTTPKSYLELISLYKQLLEKKRSELKADKERLENGVDKIAQASAQVADLQLNLKQEQIIVEEKKSKTQLLIENIGQEKAVVDEAVEAGREDEEAAAKLQREVTAFQEECSKELEAAEPIIQQAEAALASLDKAALGELKSFGSPAECVVDVVSACIVLTAPGGKIPKDLSWNAGKKMMNNVDAFLKSLLNFDKDNVPLVCVEKVEKDYMSDPNFNQDFIKTKSLAAGGLCAWVVNICKYFRIYQVVAPKRAALAEANKKLEGATKKLGSIRARVKELRDRVAALEENLMKATEDKNAAIMQAEKTATKARLADRLINGLSGEFKRWNETIHKFAVAESKLVGDALLAAAFVSYAGPFTMQFRKQLVLEKWLPDLQERTIPLTPGIMPLDMLASDPAKAKWANEGLQTDPLSVENGAIMTNASRWSLMIDPQLQGIKWIATREAANGLRIIQQSQPKYIDQVISCIENGIPLLMENLPEDIDAVLDPVIGKQTIRRGRNLILKIGDAEVEYDNNFRLYLQTKLANPHYKPEIAAQTTLVNFCVTEVGLEEQLLALVVAHERPDLQEQAAALVRQLGEYTITLKDLEDNLLMRLANSQGDILEDIALIENLEETKRTATDIAEKVIQAKTTEVSISKAREVYRPVATRGSLTYFLIDTLNVLDRCYHYSMANFVYILKKGMDLTPGGKDESRVPEKKRLGEEVDIERRVQLLIDTTCFTVFSYIAQGLFERHKLIVATQLCMAILKKNGELQQQKFDYLLRGPKVMGVDNPLAEWVSDTVWASVQALKELDDYAALPDDLVGSSKRWQEWMELERPEDEPLPGDWKRMPEFERLLIFRALRSDRLTAAMSTFVAHTIGKDYSASQPFDLERSFEDASPGTPIFVFLSPGVDVAGSVEALGRKLGFTIDTGRYSSISLGQGQEPIAMNNLTHAHKNGGWVLLQNIHLTIDWTAGPLEKKVDKLAEGAHKDFRLFLSAEPPPLLERALPISLLQNSIKLTNEPPEGLKANLRRAYGQFNEEALEGCAKQAEYRSIIFALCYFHAALLERKKFGVGNLPGATSGIGWNMNYPFNTGDLLCCAMCASNYLENNVKVPWDDLRYIFGEIMYGGHIVEDWDRRLANAYLSKYFTEALLESPEMFPAFYAPPNTSNYKQVLEYIEEVMPPETPLAFGLHPNAEIGFKLREAERFCANVLCLQPREAGGEGGCSTEEKAKMVLDDLVERLPEQFDMEDIRGRVEELSPYVMVAIQESERINVLLATMKRSLAELDLGLKGDLTMSEPMERLMTALADDAVPGSWALLAYPSLRPLGSWLLNLLQRVAQLTDWTADMGVPKSVWLSGLFNPQSFLTAVMQTTARRNDWPLDKTVVLTEVTKKQPDQIDGPSRDGAFIHGLTLEGARWDEKVGVLEDSRPKELFCAMPVILVKAVTVDKAEMKDAYQCPVYTTEARFRQEVFTAQLKSKHPWIKWTLAGVCLFLDVV</sequence>
<evidence type="ECO:0000256" key="14">
    <source>
        <dbReference type="ARBA" id="ARBA00023212"/>
    </source>
</evidence>
<dbReference type="GO" id="GO:0008569">
    <property type="term" value="F:minus-end-directed microtubule motor activity"/>
    <property type="evidence" value="ECO:0007669"/>
    <property type="project" value="InterPro"/>
</dbReference>
<feature type="domain" description="Dynein heavy chain coiled coil stalk" evidence="24">
    <location>
        <begin position="3089"/>
        <end position="3432"/>
    </location>
</feature>
<evidence type="ECO:0000259" key="27">
    <source>
        <dbReference type="Pfam" id="PF17852"/>
    </source>
</evidence>
<dbReference type="InterPro" id="IPR026983">
    <property type="entry name" value="DHC"/>
</dbReference>
<evidence type="ECO:0000256" key="7">
    <source>
        <dbReference type="ARBA" id="ARBA00022794"/>
    </source>
</evidence>
<evidence type="ECO:0000256" key="2">
    <source>
        <dbReference type="ARBA" id="ARBA00008887"/>
    </source>
</evidence>
<feature type="region of interest" description="Disordered" evidence="19">
    <location>
        <begin position="1101"/>
        <end position="1140"/>
    </location>
</feature>
<keyword evidence="12" id="KW-0969">Cilium</keyword>
<dbReference type="InterPro" id="IPR041228">
    <property type="entry name" value="Dynein_C"/>
</dbReference>
<feature type="domain" description="Dynein heavy chain 3 AAA+ lid" evidence="28">
    <location>
        <begin position="2672"/>
        <end position="2766"/>
    </location>
</feature>
<dbReference type="InterPro" id="IPR043160">
    <property type="entry name" value="Dynein_C_barrel"/>
</dbReference>
<dbReference type="GO" id="GO:0007018">
    <property type="term" value="P:microtubule-based movement"/>
    <property type="evidence" value="ECO:0007669"/>
    <property type="project" value="InterPro"/>
</dbReference>
<dbReference type="PANTHER" id="PTHR45703">
    <property type="entry name" value="DYNEIN HEAVY CHAIN"/>
    <property type="match status" value="1"/>
</dbReference>
<evidence type="ECO:0000256" key="1">
    <source>
        <dbReference type="ARBA" id="ARBA00004611"/>
    </source>
</evidence>
<evidence type="ECO:0000256" key="8">
    <source>
        <dbReference type="ARBA" id="ARBA00022840"/>
    </source>
</evidence>
<dbReference type="Pfam" id="PF12780">
    <property type="entry name" value="AAA_8"/>
    <property type="match status" value="1"/>
</dbReference>
<dbReference type="Gene3D" id="1.10.287.2620">
    <property type="match status" value="1"/>
</dbReference>
<dbReference type="FunFam" id="1.20.920.20:FF:000001">
    <property type="entry name" value="dynein heavy chain 2, axonemal"/>
    <property type="match status" value="1"/>
</dbReference>
<keyword evidence="32" id="KW-1185">Reference proteome</keyword>
<dbReference type="FunFam" id="1.10.8.710:FF:000003">
    <property type="entry name" value="Dynein axonemal heavy chain 5"/>
    <property type="match status" value="1"/>
</dbReference>